<organism evidence="1">
    <name type="scientific">Arundo donax</name>
    <name type="common">Giant reed</name>
    <name type="synonym">Donax arundinaceus</name>
    <dbReference type="NCBI Taxonomy" id="35708"/>
    <lineage>
        <taxon>Eukaryota</taxon>
        <taxon>Viridiplantae</taxon>
        <taxon>Streptophyta</taxon>
        <taxon>Embryophyta</taxon>
        <taxon>Tracheophyta</taxon>
        <taxon>Spermatophyta</taxon>
        <taxon>Magnoliopsida</taxon>
        <taxon>Liliopsida</taxon>
        <taxon>Poales</taxon>
        <taxon>Poaceae</taxon>
        <taxon>PACMAD clade</taxon>
        <taxon>Arundinoideae</taxon>
        <taxon>Arundineae</taxon>
        <taxon>Arundo</taxon>
    </lineage>
</organism>
<reference evidence="1" key="2">
    <citation type="journal article" date="2015" name="Data Brief">
        <title>Shoot transcriptome of the giant reed, Arundo donax.</title>
        <authorList>
            <person name="Barrero R.A."/>
            <person name="Guerrero F.D."/>
            <person name="Moolhuijzen P."/>
            <person name="Goolsby J.A."/>
            <person name="Tidwell J."/>
            <person name="Bellgard S.E."/>
            <person name="Bellgard M.I."/>
        </authorList>
    </citation>
    <scope>NUCLEOTIDE SEQUENCE</scope>
    <source>
        <tissue evidence="1">Shoot tissue taken approximately 20 cm above the soil surface</tissue>
    </source>
</reference>
<sequence length="60" mass="7324">MLCRYVDLFLRILIKVIWYFSEFYFDFCDFFKVDKHWCTLEKHGDNLLPFTVAGAGHARW</sequence>
<reference evidence="1" key="1">
    <citation type="submission" date="2014-09" db="EMBL/GenBank/DDBJ databases">
        <authorList>
            <person name="Magalhaes I.L.F."/>
            <person name="Oliveira U."/>
            <person name="Santos F.R."/>
            <person name="Vidigal T.H.D.A."/>
            <person name="Brescovit A.D."/>
            <person name="Santos A.J."/>
        </authorList>
    </citation>
    <scope>NUCLEOTIDE SEQUENCE</scope>
    <source>
        <tissue evidence="1">Shoot tissue taken approximately 20 cm above the soil surface</tissue>
    </source>
</reference>
<protein>
    <submittedName>
        <fullName evidence="1">Uncharacterized protein</fullName>
    </submittedName>
</protein>
<evidence type="ECO:0000313" key="1">
    <source>
        <dbReference type="EMBL" id="JAD97191.1"/>
    </source>
</evidence>
<proteinExistence type="predicted"/>
<name>A0A0A9EAX1_ARUDO</name>
<dbReference type="EMBL" id="GBRH01200704">
    <property type="protein sequence ID" value="JAD97191.1"/>
    <property type="molecule type" value="Transcribed_RNA"/>
</dbReference>
<accession>A0A0A9EAX1</accession>
<dbReference type="AlphaFoldDB" id="A0A0A9EAX1"/>